<reference evidence="2 3" key="1">
    <citation type="submission" date="2017-06" db="EMBL/GenBank/DDBJ databases">
        <title>Complete genome of Helicobacter apodemus.</title>
        <authorList>
            <person name="Cho S."/>
        </authorList>
    </citation>
    <scope>NUCLEOTIDE SEQUENCE [LARGE SCALE GENOMIC DNA]</scope>
    <source>
        <strain evidence="3">SNUVETPUB-15-01</strain>
    </source>
</reference>
<feature type="transmembrane region" description="Helical" evidence="1">
    <location>
        <begin position="6"/>
        <end position="30"/>
    </location>
</feature>
<name>A0A2U8FFQ1_9HELI</name>
<keyword evidence="1" id="KW-1133">Transmembrane helix</keyword>
<dbReference type="Pfam" id="PF05437">
    <property type="entry name" value="AzlD"/>
    <property type="match status" value="1"/>
</dbReference>
<dbReference type="Proteomes" id="UP000244890">
    <property type="component" value="Chromosome"/>
</dbReference>
<accession>A0A2U8FFQ1</accession>
<protein>
    <submittedName>
        <fullName evidence="2">Branched-chain amino acid ABC transporter</fullName>
    </submittedName>
</protein>
<feature type="transmembrane region" description="Helical" evidence="1">
    <location>
        <begin position="72"/>
        <end position="105"/>
    </location>
</feature>
<dbReference type="KEGG" id="had:CDV25_01825"/>
<dbReference type="OrthoDB" id="5324916at2"/>
<proteinExistence type="predicted"/>
<dbReference type="AlphaFoldDB" id="A0A2U8FFQ1"/>
<sequence length="108" mass="12538">MVDNQIFYIIGAIFFASLGTAITRFLPFFLLKDRVDSPLLKYLQDTMPLLIMTLLVFFTLKDIPWEQTYGIYEISGILCAIFCFLLFKNSVLSIFSGIIFYLLVIRIF</sequence>
<dbReference type="EMBL" id="CP021886">
    <property type="protein sequence ID" value="AWI35049.1"/>
    <property type="molecule type" value="Genomic_DNA"/>
</dbReference>
<dbReference type="PIRSF" id="PIRSF003203">
    <property type="entry name" value="AzlD"/>
    <property type="match status" value="1"/>
</dbReference>
<dbReference type="InterPro" id="IPR008407">
    <property type="entry name" value="Brnchd-chn_aa_trnsp_AzlD"/>
</dbReference>
<evidence type="ECO:0000256" key="1">
    <source>
        <dbReference type="SAM" id="Phobius"/>
    </source>
</evidence>
<keyword evidence="1" id="KW-0812">Transmembrane</keyword>
<organism evidence="2 3">
    <name type="scientific">Helicobacter apodemus</name>
    <dbReference type="NCBI Taxonomy" id="135569"/>
    <lineage>
        <taxon>Bacteria</taxon>
        <taxon>Pseudomonadati</taxon>
        <taxon>Campylobacterota</taxon>
        <taxon>Epsilonproteobacteria</taxon>
        <taxon>Campylobacterales</taxon>
        <taxon>Helicobacteraceae</taxon>
        <taxon>Helicobacter</taxon>
    </lineage>
</organism>
<gene>
    <name evidence="2" type="ORF">CDV25_01825</name>
</gene>
<evidence type="ECO:0000313" key="3">
    <source>
        <dbReference type="Proteomes" id="UP000244890"/>
    </source>
</evidence>
<feature type="transmembrane region" description="Helical" evidence="1">
    <location>
        <begin position="42"/>
        <end position="60"/>
    </location>
</feature>
<evidence type="ECO:0000313" key="2">
    <source>
        <dbReference type="EMBL" id="AWI35049.1"/>
    </source>
</evidence>
<keyword evidence="1" id="KW-0472">Membrane</keyword>